<dbReference type="PANTHER" id="PTHR33825">
    <property type="entry name" value="CHITINASE-LIKE PROTEIN"/>
    <property type="match status" value="1"/>
</dbReference>
<keyword evidence="1" id="KW-0472">Membrane</keyword>
<feature type="transmembrane region" description="Helical" evidence="1">
    <location>
        <begin position="116"/>
        <end position="137"/>
    </location>
</feature>
<evidence type="ECO:0000313" key="2">
    <source>
        <dbReference type="EMBL" id="CCO15602.1"/>
    </source>
</evidence>
<dbReference type="EMBL" id="FO082276">
    <property type="protein sequence ID" value="CCO15602.1"/>
    <property type="molecule type" value="Genomic_DNA"/>
</dbReference>
<dbReference type="GeneID" id="19016672"/>
<reference evidence="2 3" key="1">
    <citation type="submission" date="2011-10" db="EMBL/GenBank/DDBJ databases">
        <authorList>
            <person name="Genoscope - CEA"/>
        </authorList>
    </citation>
    <scope>NUCLEOTIDE SEQUENCE [LARGE SCALE GENOMIC DNA]</scope>
    <source>
        <strain evidence="2 3">RCC 1105</strain>
    </source>
</reference>
<name>K8EC84_9CHLO</name>
<dbReference type="RefSeq" id="XP_007514165.1">
    <property type="nucleotide sequence ID" value="XM_007514103.1"/>
</dbReference>
<sequence>MASTAASLSPPPLSSSSSFQSCRSFRRHFSNTCYYFKRRGKQLRRKTFVFSRNETMQTSSALNLLRGPKKEEKMMKTRETKKTLRKQGVISVPSSSSNYNQQQSSLKFLSPQLTEGLVIAIFCALGSSLSAFLLALVPTLRAAANAMNEVALLAEALKEEIPDTLAAVRVSGLELTDALEEVGELTSEVTGVTKRTTRAIDMSLTTAQRFGGMVYEGSKTMVPSAKRQVKNTVKPMVRRTANEIESIARERAAMDPYAGEIVSGVAATTKKGVGRARKVIEAAGVAKQVGQVYKAVKGKPPKVSD</sequence>
<organism evidence="2 3">
    <name type="scientific">Bathycoccus prasinos</name>
    <dbReference type="NCBI Taxonomy" id="41875"/>
    <lineage>
        <taxon>Eukaryota</taxon>
        <taxon>Viridiplantae</taxon>
        <taxon>Chlorophyta</taxon>
        <taxon>Mamiellophyceae</taxon>
        <taxon>Mamiellales</taxon>
        <taxon>Bathycoccaceae</taxon>
        <taxon>Bathycoccus</taxon>
    </lineage>
</organism>
<keyword evidence="3" id="KW-1185">Reference proteome</keyword>
<gene>
    <name evidence="2" type="ORF">Bathy03g01340</name>
</gene>
<dbReference type="AlphaFoldDB" id="K8EC84"/>
<protein>
    <submittedName>
        <fullName evidence="2">Uncharacterized protein</fullName>
    </submittedName>
</protein>
<keyword evidence="1" id="KW-1133">Transmembrane helix</keyword>
<dbReference type="PANTHER" id="PTHR33825:SF5">
    <property type="entry name" value="TRANSMEMBRANE PROTEIN"/>
    <property type="match status" value="1"/>
</dbReference>
<keyword evidence="1" id="KW-0812">Transmembrane</keyword>
<dbReference type="OrthoDB" id="1923031at2759"/>
<accession>K8EC84</accession>
<dbReference type="STRING" id="41875.K8EC84"/>
<proteinExistence type="predicted"/>
<evidence type="ECO:0000256" key="1">
    <source>
        <dbReference type="SAM" id="Phobius"/>
    </source>
</evidence>
<dbReference type="Proteomes" id="UP000198341">
    <property type="component" value="Chromosome 3"/>
</dbReference>
<dbReference type="KEGG" id="bpg:Bathy03g01340"/>
<dbReference type="eggNOG" id="ENOG502QUNI">
    <property type="taxonomic scope" value="Eukaryota"/>
</dbReference>
<evidence type="ECO:0000313" key="3">
    <source>
        <dbReference type="Proteomes" id="UP000198341"/>
    </source>
</evidence>